<dbReference type="GeneID" id="73046534"/>
<comment type="caution">
    <text evidence="3">The sequence shown here is derived from an EMBL/GenBank/DDBJ whole genome shotgun (WGS) entry which is preliminary data.</text>
</comment>
<evidence type="ECO:0000313" key="4">
    <source>
        <dbReference type="Proteomes" id="UP001595945"/>
    </source>
</evidence>
<evidence type="ECO:0000313" key="3">
    <source>
        <dbReference type="EMBL" id="MFC4826369.1"/>
    </source>
</evidence>
<dbReference type="Pfam" id="PF18545">
    <property type="entry name" value="HalOD1"/>
    <property type="match status" value="1"/>
</dbReference>
<name>A0ABD5Q8U7_9EURY</name>
<keyword evidence="4" id="KW-1185">Reference proteome</keyword>
<accession>A0ABD5Q8U7</accession>
<dbReference type="AlphaFoldDB" id="A0ABD5Q8U7"/>
<dbReference type="EMBL" id="JBHSHT010000002">
    <property type="protein sequence ID" value="MFC4826369.1"/>
    <property type="molecule type" value="Genomic_DNA"/>
</dbReference>
<evidence type="ECO:0000256" key="1">
    <source>
        <dbReference type="SAM" id="MobiDB-lite"/>
    </source>
</evidence>
<evidence type="ECO:0000259" key="2">
    <source>
        <dbReference type="Pfam" id="PF18545"/>
    </source>
</evidence>
<dbReference type="Proteomes" id="UP001595945">
    <property type="component" value="Unassembled WGS sequence"/>
</dbReference>
<feature type="compositionally biased region" description="Polar residues" evidence="1">
    <location>
        <begin position="1"/>
        <end position="23"/>
    </location>
</feature>
<feature type="domain" description="Halobacterial output" evidence="2">
    <location>
        <begin position="32"/>
        <end position="104"/>
    </location>
</feature>
<dbReference type="InterPro" id="IPR040624">
    <property type="entry name" value="HalOD1"/>
</dbReference>
<feature type="region of interest" description="Disordered" evidence="1">
    <location>
        <begin position="1"/>
        <end position="28"/>
    </location>
</feature>
<gene>
    <name evidence="3" type="ORF">ACFO9K_19105</name>
</gene>
<reference evidence="3 4" key="1">
    <citation type="journal article" date="2019" name="Int. J. Syst. Evol. Microbiol.">
        <title>The Global Catalogue of Microorganisms (GCM) 10K type strain sequencing project: providing services to taxonomists for standard genome sequencing and annotation.</title>
        <authorList>
            <consortium name="The Broad Institute Genomics Platform"/>
            <consortium name="The Broad Institute Genome Sequencing Center for Infectious Disease"/>
            <person name="Wu L."/>
            <person name="Ma J."/>
        </authorList>
    </citation>
    <scope>NUCLEOTIDE SEQUENCE [LARGE SCALE GENOMIC DNA]</scope>
    <source>
        <strain evidence="3 4">XZYJ18</strain>
    </source>
</reference>
<dbReference type="RefSeq" id="WP_254268027.1">
    <property type="nucleotide sequence ID" value="NZ_CP100400.1"/>
</dbReference>
<organism evidence="3 4">
    <name type="scientific">Halorussus aquaticus</name>
    <dbReference type="NCBI Taxonomy" id="2953748"/>
    <lineage>
        <taxon>Archaea</taxon>
        <taxon>Methanobacteriati</taxon>
        <taxon>Methanobacteriota</taxon>
        <taxon>Stenosarchaea group</taxon>
        <taxon>Halobacteria</taxon>
        <taxon>Halobacteriales</taxon>
        <taxon>Haladaptataceae</taxon>
        <taxon>Halorussus</taxon>
    </lineage>
</organism>
<sequence>MHDTESSVATATEPGNHSPNVSQAFYDPDGDATLVQTVLDALADASERPSDELTVRLYDVVDPDALNDLFRPTRNGPPRDIGRVSFSVEEFAVDVHADGRVFVRRTN</sequence>
<proteinExistence type="predicted"/>
<protein>
    <submittedName>
        <fullName evidence="3">HalOD1 output domain-containing protein</fullName>
    </submittedName>
</protein>